<keyword evidence="3" id="KW-1185">Reference proteome</keyword>
<dbReference type="InterPro" id="IPR000048">
    <property type="entry name" value="IQ_motif_EF-hand-BS"/>
</dbReference>
<name>A0A250WWR1_9CHLO</name>
<sequence length="570" mass="63126">MGGGRDKRKKAKERKEGPIAGLGSIKTDKKTQLNELKKERRANKALAGDEDNIDALLLKCSLEDKARTVLTLETDSPAPSARVNASFIPYIAPKVNEIIMFGGECVDPLSGKVRVFNDLYRFNCDKEKWTKVLAPNCPTPRCAHQAVVHKSVMYLFGGEFTSPNQERFHHYKELWRLDMSTWEWDHIPQKGGSCPTARSGHRMVVHKGRAILFGGFYDNGKEVRYYNDLWVLTLDDSKWSVPALPQGGQAWPSPRSGCQLAVNGDLMFLYGGYSKVPDDEDKELEHGKVCDDMWVLDLTKFTWDRVKKSGMAPGLRASFSMITHKGRALLFGGVSDNEARGGEDLSSDFHNDLYQFNFEKRRWFAAEMRAPAKKTKSTAPEGTSADVPSEASTDLSSSKLENYKAGSMSDGLTSQMAALLESGRDKNSAIYKAVVKIQSQFRGYVVRKAYRTYKLGGVVSELLYSPAAYGIDMSIRNMPKPKGRINAQVAVVGNEAWMLGGIVEIGEQEITLDDMWTLDLAKMDGWELIKENTGGEEVFRRAAATAAAAAGGSSSDGEWATDNDDSSEDD</sequence>
<dbReference type="CDD" id="cd23767">
    <property type="entry name" value="IQCD"/>
    <property type="match status" value="1"/>
</dbReference>
<dbReference type="PANTHER" id="PTHR46063">
    <property type="entry name" value="KELCH DOMAIN-CONTAINING PROTEIN"/>
    <property type="match status" value="1"/>
</dbReference>
<dbReference type="SMART" id="SM00015">
    <property type="entry name" value="IQ"/>
    <property type="match status" value="1"/>
</dbReference>
<dbReference type="STRING" id="1157962.A0A250WWR1"/>
<dbReference type="OrthoDB" id="4447at2759"/>
<evidence type="ECO:0000313" key="2">
    <source>
        <dbReference type="EMBL" id="GAX74960.1"/>
    </source>
</evidence>
<dbReference type="PROSITE" id="PS50096">
    <property type="entry name" value="IQ"/>
    <property type="match status" value="1"/>
</dbReference>
<feature type="region of interest" description="Disordered" evidence="1">
    <location>
        <begin position="1"/>
        <end position="24"/>
    </location>
</feature>
<dbReference type="PANTHER" id="PTHR46063:SF1">
    <property type="entry name" value="KELCH DOMAIN-CONTAINING PROTEIN 4"/>
    <property type="match status" value="1"/>
</dbReference>
<dbReference type="Pfam" id="PF00612">
    <property type="entry name" value="IQ"/>
    <property type="match status" value="1"/>
</dbReference>
<feature type="region of interest" description="Disordered" evidence="1">
    <location>
        <begin position="374"/>
        <end position="397"/>
    </location>
</feature>
<feature type="compositionally biased region" description="Basic residues" evidence="1">
    <location>
        <begin position="1"/>
        <end position="12"/>
    </location>
</feature>
<dbReference type="InterPro" id="IPR015915">
    <property type="entry name" value="Kelch-typ_b-propeller"/>
</dbReference>
<accession>A0A250WWR1</accession>
<evidence type="ECO:0000313" key="3">
    <source>
        <dbReference type="Proteomes" id="UP000232323"/>
    </source>
</evidence>
<dbReference type="InterPro" id="IPR052588">
    <property type="entry name" value="Kelch_domain_protein"/>
</dbReference>
<dbReference type="Pfam" id="PF24681">
    <property type="entry name" value="Kelch_KLHDC2_KLHL20_DRC7"/>
    <property type="match status" value="1"/>
</dbReference>
<dbReference type="SUPFAM" id="SSF117281">
    <property type="entry name" value="Kelch motif"/>
    <property type="match status" value="1"/>
</dbReference>
<feature type="region of interest" description="Disordered" evidence="1">
    <location>
        <begin position="548"/>
        <end position="570"/>
    </location>
</feature>
<proteinExistence type="predicted"/>
<organism evidence="2 3">
    <name type="scientific">Chlamydomonas eustigma</name>
    <dbReference type="NCBI Taxonomy" id="1157962"/>
    <lineage>
        <taxon>Eukaryota</taxon>
        <taxon>Viridiplantae</taxon>
        <taxon>Chlorophyta</taxon>
        <taxon>core chlorophytes</taxon>
        <taxon>Chlorophyceae</taxon>
        <taxon>CS clade</taxon>
        <taxon>Chlamydomonadales</taxon>
        <taxon>Chlamydomonadaceae</taxon>
        <taxon>Chlamydomonas</taxon>
    </lineage>
</organism>
<comment type="caution">
    <text evidence="2">The sequence shown here is derived from an EMBL/GenBank/DDBJ whole genome shotgun (WGS) entry which is preliminary data.</text>
</comment>
<reference evidence="2 3" key="1">
    <citation type="submission" date="2017-08" db="EMBL/GenBank/DDBJ databases">
        <title>Acidophilic green algal genome provides insights into adaptation to an acidic environment.</title>
        <authorList>
            <person name="Hirooka S."/>
            <person name="Hirose Y."/>
            <person name="Kanesaki Y."/>
            <person name="Higuchi S."/>
            <person name="Fujiwara T."/>
            <person name="Onuma R."/>
            <person name="Era A."/>
            <person name="Ohbayashi R."/>
            <person name="Uzuka A."/>
            <person name="Nozaki H."/>
            <person name="Yoshikawa H."/>
            <person name="Miyagishima S.Y."/>
        </authorList>
    </citation>
    <scope>NUCLEOTIDE SEQUENCE [LARGE SCALE GENOMIC DNA]</scope>
    <source>
        <strain evidence="2 3">NIES-2499</strain>
    </source>
</reference>
<dbReference type="AlphaFoldDB" id="A0A250WWR1"/>
<feature type="compositionally biased region" description="Acidic residues" evidence="1">
    <location>
        <begin position="559"/>
        <end position="570"/>
    </location>
</feature>
<protein>
    <recommendedName>
        <fullName evidence="4">DUF4110 domain-containing protein</fullName>
    </recommendedName>
</protein>
<dbReference type="Gene3D" id="2.120.10.80">
    <property type="entry name" value="Kelch-type beta propeller"/>
    <property type="match status" value="1"/>
</dbReference>
<evidence type="ECO:0008006" key="4">
    <source>
        <dbReference type="Google" id="ProtNLM"/>
    </source>
</evidence>
<evidence type="ECO:0000256" key="1">
    <source>
        <dbReference type="SAM" id="MobiDB-lite"/>
    </source>
</evidence>
<gene>
    <name evidence="2" type="ORF">CEUSTIGMA_g2406.t1</name>
</gene>
<dbReference type="EMBL" id="BEGY01000010">
    <property type="protein sequence ID" value="GAX74960.1"/>
    <property type="molecule type" value="Genomic_DNA"/>
</dbReference>
<dbReference type="Proteomes" id="UP000232323">
    <property type="component" value="Unassembled WGS sequence"/>
</dbReference>